<dbReference type="eggNOG" id="ENOG502TH84">
    <property type="taxonomic scope" value="Eukaryota"/>
</dbReference>
<dbReference type="FunCoup" id="G0NB43">
    <property type="interactions" value="1638"/>
</dbReference>
<dbReference type="AlphaFoldDB" id="G0NB43"/>
<dbReference type="OMA" id="PRVCFLY"/>
<gene>
    <name evidence="1" type="primary">Cbn-zif-1</name>
    <name evidence="1" type="ORF">CAEBREN_06474</name>
</gene>
<dbReference type="GO" id="GO:0006511">
    <property type="term" value="P:ubiquitin-dependent protein catabolic process"/>
    <property type="evidence" value="ECO:0007669"/>
    <property type="project" value="EnsemblMetazoa"/>
</dbReference>
<name>G0NB43_CAEBE</name>
<protein>
    <submittedName>
        <fullName evidence="1">CBN-ZIF-1 protein</fullName>
    </submittedName>
</protein>
<dbReference type="HOGENOM" id="CLU_536634_0_0_1"/>
<reference evidence="2" key="1">
    <citation type="submission" date="2011-07" db="EMBL/GenBank/DDBJ databases">
        <authorList>
            <consortium name="Caenorhabditis brenneri Sequencing and Analysis Consortium"/>
            <person name="Wilson R.K."/>
        </authorList>
    </citation>
    <scope>NUCLEOTIDE SEQUENCE [LARGE SCALE GENOMIC DNA]</scope>
    <source>
        <strain evidence="2">PB2801</strain>
    </source>
</reference>
<dbReference type="STRING" id="135651.G0NB43"/>
<dbReference type="GO" id="GO:0009792">
    <property type="term" value="P:embryo development ending in birth or egg hatching"/>
    <property type="evidence" value="ECO:0007669"/>
    <property type="project" value="EnsemblMetazoa"/>
</dbReference>
<organism evidence="2">
    <name type="scientific">Caenorhabditis brenneri</name>
    <name type="common">Nematode worm</name>
    <dbReference type="NCBI Taxonomy" id="135651"/>
    <lineage>
        <taxon>Eukaryota</taxon>
        <taxon>Metazoa</taxon>
        <taxon>Ecdysozoa</taxon>
        <taxon>Nematoda</taxon>
        <taxon>Chromadorea</taxon>
        <taxon>Rhabditida</taxon>
        <taxon>Rhabditina</taxon>
        <taxon>Rhabditomorpha</taxon>
        <taxon>Rhabditoidea</taxon>
        <taxon>Rhabditidae</taxon>
        <taxon>Peloderinae</taxon>
        <taxon>Caenorhabditis</taxon>
    </lineage>
</organism>
<sequence>MSEAQYSSNNVTCSSASTSEVSTSKATVVEEGKEETNREQIQRFCVNEIPWKLVPQQCDENYVYEYLDEKDRRISDVESFVWKWSPCGRYGIDLPGGRENILDQLNDRMAIFDLHKNKWSLYTMDAHHFEIPRVCFLYWARNDIIGTVSLVKDYEPGADDEIQMKFKQSFYYISHESRSLIHAGSCKYRTDKTIVASYWYHIFENRRGEPFADHNNQLWLVFSNGADSLILLPFIPTTTCFKAKCVSFDMNEIVSQLVGSKVYLDPFMSSHYVPFVYRNDINFFIRIDSFSFIEEGARDYSLDPQIENTGTEELQGVFHIRINLKNVIEQGEKEAELQMIDPEAIEARFTIKDVELWRKISKDFQNAHQCFSQHGKTVVLQRWSHFTIDMILSKKFTTRIADLDARVKCCTSAPREMTFCAIDLDNEKIRRFNPLLLGTDVVLPHPTGSMFLFRYKEDYGMSFCELPYFSPLSLKLKCLQVLSGCVNIDPSYYSTKCILKIEEEQEQD</sequence>
<dbReference type="EMBL" id="GL379856">
    <property type="protein sequence ID" value="EGT56757.1"/>
    <property type="molecule type" value="Genomic_DNA"/>
</dbReference>
<evidence type="ECO:0000313" key="2">
    <source>
        <dbReference type="Proteomes" id="UP000008068"/>
    </source>
</evidence>
<dbReference type="InParanoid" id="G0NB43"/>
<evidence type="ECO:0000313" key="1">
    <source>
        <dbReference type="EMBL" id="EGT56757.1"/>
    </source>
</evidence>
<keyword evidence="2" id="KW-1185">Reference proteome</keyword>
<dbReference type="OrthoDB" id="5780146at2759"/>
<accession>G0NB43</accession>
<proteinExistence type="predicted"/>
<dbReference type="Proteomes" id="UP000008068">
    <property type="component" value="Unassembled WGS sequence"/>
</dbReference>